<dbReference type="Gene3D" id="1.10.10.1070">
    <property type="entry name" value="Zinc finger, BED domain-containing"/>
    <property type="match status" value="1"/>
</dbReference>
<sequence>MEQGEQSGPIDGFKYKKNDDGTVNKSKVICKICNKEFQFHRSCSSLRYHVNAKHAFAGPSGSASGLRQTTLNVRRPLTKSTSDHLTNTIAKWIAKDCRPISIVEDSGFLDVLQVASQDSSYKPPATVMTKIHALYESEKEKRKEVLAQVNYIALTGDHWTSVSNDNYLGVTAHFISDTWELKSFALTILKTEERHFAEACKEQFLSVARKWDIEGKTTTIGTDSARNMVAAIRLTRYEHMNCVAHMVQRCVTVSLADSGFANALAKARKVVGHFKHSPANATELQAQQVSLGKKQEPLIQDVPTRWNSTLEMVKRVSRNKEAVIAALDNQEHKLILPTAAEWDKLQRLETLLEPCRYVTELLGGEAYVSCSVVLPSLCHLRLKMEACDEDPAYVVRFKTKFKEDLASRQEQLNNAWLQIATVLDPRFKDLKCLPKKDREAVWTTLEGMLQQESPRKSSQTHDDGPPRKKISLLQMGSDSESDEDDVQPAIQRYRAEPTIKLEDCPLRWWASHSGAHEKLATLAHKYLATPATTVPCERLFSVAGHIVNKKRSALLSENVKKLVCLTVYSFEPDASSDKENEDLYGSRCFQVNASEWSKAGSLWPPKRISTSQIQIFQMAFFHLLLFHGNLNKEYLKML</sequence>
<dbReference type="InterPro" id="IPR008906">
    <property type="entry name" value="HATC_C_dom"/>
</dbReference>
<dbReference type="Proteomes" id="UP000265200">
    <property type="component" value="Chromosome 7"/>
</dbReference>
<keyword evidence="3" id="KW-0863">Zinc-finger</keyword>
<dbReference type="AlphaFoldDB" id="A0A3P9JCF7"/>
<reference evidence="8" key="4">
    <citation type="submission" date="2025-09" db="UniProtKB">
        <authorList>
            <consortium name="Ensembl"/>
        </authorList>
    </citation>
    <scope>IDENTIFICATION</scope>
    <source>
        <strain evidence="8">HSOK</strain>
    </source>
</reference>
<dbReference type="SUPFAM" id="SSF53098">
    <property type="entry name" value="Ribonuclease H-like"/>
    <property type="match status" value="1"/>
</dbReference>
<keyword evidence="2" id="KW-0479">Metal-binding</keyword>
<dbReference type="GO" id="GO:0005634">
    <property type="term" value="C:nucleus"/>
    <property type="evidence" value="ECO:0007669"/>
    <property type="project" value="UniProtKB-SubCell"/>
</dbReference>
<evidence type="ECO:0000256" key="4">
    <source>
        <dbReference type="ARBA" id="ARBA00022833"/>
    </source>
</evidence>
<evidence type="ECO:0000313" key="8">
    <source>
        <dbReference type="Ensembl" id="ENSORLP00015029818.1"/>
    </source>
</evidence>
<accession>A0A3P9JCF7</accession>
<dbReference type="SUPFAM" id="SSF140996">
    <property type="entry name" value="Hermes dimerisation domain"/>
    <property type="match status" value="1"/>
</dbReference>
<protein>
    <recommendedName>
        <fullName evidence="7">HAT C-terminal dimerisation domain-containing protein</fullName>
    </recommendedName>
</protein>
<reference evidence="8" key="3">
    <citation type="submission" date="2025-08" db="UniProtKB">
        <authorList>
            <consortium name="Ensembl"/>
        </authorList>
    </citation>
    <scope>IDENTIFICATION</scope>
    <source>
        <strain evidence="8">HSOK</strain>
    </source>
</reference>
<dbReference type="InterPro" id="IPR012337">
    <property type="entry name" value="RNaseH-like_sf"/>
</dbReference>
<feature type="region of interest" description="Disordered" evidence="6">
    <location>
        <begin position="446"/>
        <end position="487"/>
    </location>
</feature>
<name>A0A3P9JCF7_ORYLA</name>
<keyword evidence="4" id="KW-0862">Zinc</keyword>
<dbReference type="PANTHER" id="PTHR46481">
    <property type="entry name" value="ZINC FINGER BED DOMAIN-CONTAINING PROTEIN 4"/>
    <property type="match status" value="1"/>
</dbReference>
<dbReference type="InterPro" id="IPR052035">
    <property type="entry name" value="ZnF_BED_domain_contain"/>
</dbReference>
<evidence type="ECO:0000256" key="5">
    <source>
        <dbReference type="ARBA" id="ARBA00023242"/>
    </source>
</evidence>
<dbReference type="Ensembl" id="ENSORLT00015032590.1">
    <property type="protein sequence ID" value="ENSORLP00015029818.1"/>
    <property type="gene ID" value="ENSORLG00015013136.1"/>
</dbReference>
<keyword evidence="5" id="KW-0539">Nucleus</keyword>
<feature type="compositionally biased region" description="Basic and acidic residues" evidence="6">
    <location>
        <begin position="453"/>
        <end position="466"/>
    </location>
</feature>
<evidence type="ECO:0000259" key="7">
    <source>
        <dbReference type="Pfam" id="PF05699"/>
    </source>
</evidence>
<organism evidence="8 9">
    <name type="scientific">Oryzias latipes</name>
    <name type="common">Japanese rice fish</name>
    <name type="synonym">Japanese killifish</name>
    <dbReference type="NCBI Taxonomy" id="8090"/>
    <lineage>
        <taxon>Eukaryota</taxon>
        <taxon>Metazoa</taxon>
        <taxon>Chordata</taxon>
        <taxon>Craniata</taxon>
        <taxon>Vertebrata</taxon>
        <taxon>Euteleostomi</taxon>
        <taxon>Actinopterygii</taxon>
        <taxon>Neopterygii</taxon>
        <taxon>Teleostei</taxon>
        <taxon>Neoteleostei</taxon>
        <taxon>Acanthomorphata</taxon>
        <taxon>Ovalentaria</taxon>
        <taxon>Atherinomorphae</taxon>
        <taxon>Beloniformes</taxon>
        <taxon>Adrianichthyidae</taxon>
        <taxon>Oryziinae</taxon>
        <taxon>Oryzias</taxon>
    </lineage>
</organism>
<dbReference type="PANTHER" id="PTHR46481:SF10">
    <property type="entry name" value="ZINC FINGER BED DOMAIN-CONTAINING PROTEIN 39"/>
    <property type="match status" value="1"/>
</dbReference>
<dbReference type="Pfam" id="PF05699">
    <property type="entry name" value="Dimer_Tnp_hAT"/>
    <property type="match status" value="1"/>
</dbReference>
<evidence type="ECO:0000313" key="9">
    <source>
        <dbReference type="Proteomes" id="UP000265200"/>
    </source>
</evidence>
<feature type="domain" description="HAT C-terminal dimerisation" evidence="7">
    <location>
        <begin position="491"/>
        <end position="565"/>
    </location>
</feature>
<evidence type="ECO:0000256" key="1">
    <source>
        <dbReference type="ARBA" id="ARBA00004123"/>
    </source>
</evidence>
<dbReference type="GO" id="GO:0046983">
    <property type="term" value="F:protein dimerization activity"/>
    <property type="evidence" value="ECO:0007669"/>
    <property type="project" value="InterPro"/>
</dbReference>
<reference evidence="8 9" key="2">
    <citation type="submission" date="2017-04" db="EMBL/GenBank/DDBJ databases">
        <title>CpG methylation of centromeres and impact of large insertions on vertebrate speciation.</title>
        <authorList>
            <person name="Ichikawa K."/>
            <person name="Yoshimura J."/>
            <person name="Morishita S."/>
        </authorList>
    </citation>
    <scope>NUCLEOTIDE SEQUENCE</scope>
    <source>
        <strain evidence="8 9">HSOK</strain>
    </source>
</reference>
<dbReference type="GO" id="GO:0008270">
    <property type="term" value="F:zinc ion binding"/>
    <property type="evidence" value="ECO:0007669"/>
    <property type="project" value="UniProtKB-KW"/>
</dbReference>
<evidence type="ECO:0000256" key="2">
    <source>
        <dbReference type="ARBA" id="ARBA00022723"/>
    </source>
</evidence>
<proteinExistence type="predicted"/>
<evidence type="ECO:0000256" key="3">
    <source>
        <dbReference type="ARBA" id="ARBA00022771"/>
    </source>
</evidence>
<evidence type="ECO:0000256" key="6">
    <source>
        <dbReference type="SAM" id="MobiDB-lite"/>
    </source>
</evidence>
<reference key="1">
    <citation type="journal article" date="2007" name="Nature">
        <title>The medaka draft genome and insights into vertebrate genome evolution.</title>
        <authorList>
            <person name="Kasahara M."/>
            <person name="Naruse K."/>
            <person name="Sasaki S."/>
            <person name="Nakatani Y."/>
            <person name="Qu W."/>
            <person name="Ahsan B."/>
            <person name="Yamada T."/>
            <person name="Nagayasu Y."/>
            <person name="Doi K."/>
            <person name="Kasai Y."/>
            <person name="Jindo T."/>
            <person name="Kobayashi D."/>
            <person name="Shimada A."/>
            <person name="Toyoda A."/>
            <person name="Kuroki Y."/>
            <person name="Fujiyama A."/>
            <person name="Sasaki T."/>
            <person name="Shimizu A."/>
            <person name="Asakawa S."/>
            <person name="Shimizu N."/>
            <person name="Hashimoto S."/>
            <person name="Yang J."/>
            <person name="Lee Y."/>
            <person name="Matsushima K."/>
            <person name="Sugano S."/>
            <person name="Sakaizumi M."/>
            <person name="Narita T."/>
            <person name="Ohishi K."/>
            <person name="Haga S."/>
            <person name="Ohta F."/>
            <person name="Nomoto H."/>
            <person name="Nogata K."/>
            <person name="Morishita T."/>
            <person name="Endo T."/>
            <person name="Shin-I T."/>
            <person name="Takeda H."/>
            <person name="Morishita S."/>
            <person name="Kohara Y."/>
        </authorList>
    </citation>
    <scope>NUCLEOTIDE SEQUENCE [LARGE SCALE GENOMIC DNA]</scope>
    <source>
        <strain>Hd-rR</strain>
    </source>
</reference>
<comment type="subcellular location">
    <subcellularLocation>
        <location evidence="1">Nucleus</location>
    </subcellularLocation>
</comment>